<feature type="transmembrane region" description="Helical" evidence="8">
    <location>
        <begin position="7"/>
        <end position="25"/>
    </location>
</feature>
<evidence type="ECO:0000313" key="11">
    <source>
        <dbReference type="EMBL" id="KAK9881955.1"/>
    </source>
</evidence>
<evidence type="ECO:0000313" key="12">
    <source>
        <dbReference type="Proteomes" id="UP001431783"/>
    </source>
</evidence>
<dbReference type="GO" id="GO:0046872">
    <property type="term" value="F:metal ion binding"/>
    <property type="evidence" value="ECO:0007669"/>
    <property type="project" value="UniProtKB-UniRule"/>
</dbReference>
<dbReference type="EC" id="3.4.24.84" evidence="8"/>
<reference evidence="11 12" key="1">
    <citation type="submission" date="2023-03" db="EMBL/GenBank/DDBJ databases">
        <title>Genome insight into feeding habits of ladybird beetles.</title>
        <authorList>
            <person name="Li H.-S."/>
            <person name="Huang Y.-H."/>
            <person name="Pang H."/>
        </authorList>
    </citation>
    <scope>NUCLEOTIDE SEQUENCE [LARGE SCALE GENOMIC DNA]</scope>
    <source>
        <strain evidence="11">SYSU_2023b</strain>
        <tissue evidence="11">Whole body</tissue>
    </source>
</reference>
<feature type="transmembrane region" description="Helical" evidence="8">
    <location>
        <begin position="302"/>
        <end position="320"/>
    </location>
</feature>
<protein>
    <recommendedName>
        <fullName evidence="8">CAAX prenyl protease</fullName>
        <ecNumber evidence="8">3.4.24.84</ecNumber>
    </recommendedName>
</protein>
<comment type="cofactor">
    <cofactor evidence="7 8">
        <name>Zn(2+)</name>
        <dbReference type="ChEBI" id="CHEBI:29105"/>
    </cofactor>
    <text evidence="7 8">Binds 1 zinc ion per subunit.</text>
</comment>
<dbReference type="InterPro" id="IPR032456">
    <property type="entry name" value="Peptidase_M48_N"/>
</dbReference>
<keyword evidence="8" id="KW-1133">Transmembrane helix</keyword>
<feature type="domain" description="Peptidase M48" evidence="9">
    <location>
        <begin position="215"/>
        <end position="425"/>
    </location>
</feature>
<proteinExistence type="inferred from homology"/>
<dbReference type="Proteomes" id="UP001431783">
    <property type="component" value="Unassembled WGS sequence"/>
</dbReference>
<feature type="transmembrane region" description="Helical" evidence="8">
    <location>
        <begin position="147"/>
        <end position="173"/>
    </location>
</feature>
<comment type="similarity">
    <text evidence="8">Belongs to the peptidase M48A family.</text>
</comment>
<dbReference type="EMBL" id="JARQZJ010000071">
    <property type="protein sequence ID" value="KAK9881955.1"/>
    <property type="molecule type" value="Genomic_DNA"/>
</dbReference>
<keyword evidence="5 8" id="KW-0482">Metalloprotease</keyword>
<evidence type="ECO:0000256" key="3">
    <source>
        <dbReference type="ARBA" id="ARBA00022801"/>
    </source>
</evidence>
<dbReference type="AlphaFoldDB" id="A0AAW1ULG4"/>
<dbReference type="GO" id="GO:0071586">
    <property type="term" value="P:CAAX-box protein processing"/>
    <property type="evidence" value="ECO:0007669"/>
    <property type="project" value="UniProtKB-UniRule"/>
</dbReference>
<name>A0AAW1ULG4_9CUCU</name>
<evidence type="ECO:0000256" key="8">
    <source>
        <dbReference type="RuleBase" id="RU366005"/>
    </source>
</evidence>
<evidence type="ECO:0000259" key="10">
    <source>
        <dbReference type="Pfam" id="PF16491"/>
    </source>
</evidence>
<dbReference type="PANTHER" id="PTHR10120">
    <property type="entry name" value="CAAX PRENYL PROTEASE 1"/>
    <property type="match status" value="1"/>
</dbReference>
<feature type="transmembrane region" description="Helical" evidence="8">
    <location>
        <begin position="180"/>
        <end position="202"/>
    </location>
</feature>
<feature type="transmembrane region" description="Helical" evidence="8">
    <location>
        <begin position="340"/>
        <end position="361"/>
    </location>
</feature>
<dbReference type="GO" id="GO:0005789">
    <property type="term" value="C:endoplasmic reticulum membrane"/>
    <property type="evidence" value="ECO:0007669"/>
    <property type="project" value="UniProtKB-SubCell"/>
</dbReference>
<keyword evidence="3 8" id="KW-0378">Hydrolase</keyword>
<feature type="transmembrane region" description="Helical" evidence="8">
    <location>
        <begin position="59"/>
        <end position="83"/>
    </location>
</feature>
<feature type="transmembrane region" description="Helical" evidence="8">
    <location>
        <begin position="104"/>
        <end position="127"/>
    </location>
</feature>
<keyword evidence="1 8" id="KW-0645">Protease</keyword>
<dbReference type="InterPro" id="IPR027057">
    <property type="entry name" value="CAXX_Prtase_1"/>
</dbReference>
<evidence type="ECO:0000256" key="7">
    <source>
        <dbReference type="PIRSR" id="PIRSR627057-2"/>
    </source>
</evidence>
<gene>
    <name evidence="11" type="ORF">WA026_018148</name>
</gene>
<keyword evidence="12" id="KW-1185">Reference proteome</keyword>
<sequence>MDSDARLLKHIILIFIWVEFIWQAYLNRRQYDKLLYTLEIPREIRHAMSPDLFKLSREFALASLEFHLARSVIIVVFSSIMINGEYMSRIWSYVQNKNVYESEILTSCIWLSTLSLITTSVDLPFDLYYTFILERSLGFNDITLKGFLRALILGLIITQIMSIGVVGIIVTVIQHVGHHVFIIIWLFLCIILSISISLAPLIKAPIPTSLIEFPQGNLKNKIETLCDGVGLHLKNVEMLLNNTSANEHEHVFFYGIFSQYLVVSAYILPIPHLQNKLSEQEILALIGHQLGHWFNNHILKKFVLSEVVLLIWFLLFFNIFEKEVIYQAFGFHDQRPIFVGILLSMQYIMMPYNLLTAFLLISLSRKFEYQADDFAIRLGMKQALRKALMGIYEVNIFKCPILDHLYSKCGFYQPSLLERLKHLGSTENV</sequence>
<keyword evidence="8" id="KW-0472">Membrane</keyword>
<dbReference type="InterPro" id="IPR001915">
    <property type="entry name" value="Peptidase_M48"/>
</dbReference>
<comment type="catalytic activity">
    <reaction evidence="6 8">
        <text>Hydrolyzes the peptide bond -P2-(S-farnesyl or geranylgeranyl)C-P1'-P2'-P3'-COOH where P1' and P2' are amino acids with aliphatic side chains and P3' is any C-terminal residue.</text>
        <dbReference type="EC" id="3.4.24.84"/>
    </reaction>
</comment>
<comment type="subcellular location">
    <subcellularLocation>
        <location evidence="8">Endoplasmic reticulum membrane</location>
        <topology evidence="8">Multi-pass membrane protein</topology>
    </subcellularLocation>
</comment>
<feature type="binding site" evidence="7">
    <location>
        <position position="288"/>
    </location>
    <ligand>
        <name>Zn(2+)</name>
        <dbReference type="ChEBI" id="CHEBI:29105"/>
        <note>catalytic</note>
    </ligand>
</feature>
<dbReference type="CDD" id="cd07343">
    <property type="entry name" value="M48A_Zmpste24p_like"/>
    <property type="match status" value="1"/>
</dbReference>
<evidence type="ECO:0000256" key="1">
    <source>
        <dbReference type="ARBA" id="ARBA00022670"/>
    </source>
</evidence>
<feature type="domain" description="CAAX prenyl protease 1 N-terminal" evidence="10">
    <location>
        <begin position="31"/>
        <end position="205"/>
    </location>
</feature>
<keyword evidence="8" id="KW-0812">Transmembrane</keyword>
<keyword evidence="8" id="KW-0256">Endoplasmic reticulum</keyword>
<evidence type="ECO:0000256" key="5">
    <source>
        <dbReference type="ARBA" id="ARBA00023049"/>
    </source>
</evidence>
<organism evidence="11 12">
    <name type="scientific">Henosepilachna vigintioctopunctata</name>
    <dbReference type="NCBI Taxonomy" id="420089"/>
    <lineage>
        <taxon>Eukaryota</taxon>
        <taxon>Metazoa</taxon>
        <taxon>Ecdysozoa</taxon>
        <taxon>Arthropoda</taxon>
        <taxon>Hexapoda</taxon>
        <taxon>Insecta</taxon>
        <taxon>Pterygota</taxon>
        <taxon>Neoptera</taxon>
        <taxon>Endopterygota</taxon>
        <taxon>Coleoptera</taxon>
        <taxon>Polyphaga</taxon>
        <taxon>Cucujiformia</taxon>
        <taxon>Coccinelloidea</taxon>
        <taxon>Coccinellidae</taxon>
        <taxon>Epilachninae</taxon>
        <taxon>Epilachnini</taxon>
        <taxon>Henosepilachna</taxon>
    </lineage>
</organism>
<feature type="binding site" evidence="7">
    <location>
        <position position="368"/>
    </location>
    <ligand>
        <name>Zn(2+)</name>
        <dbReference type="ChEBI" id="CHEBI:29105"/>
        <note>catalytic</note>
    </ligand>
</feature>
<keyword evidence="2 7" id="KW-0479">Metal-binding</keyword>
<comment type="caution">
    <text evidence="11">The sequence shown here is derived from an EMBL/GenBank/DDBJ whole genome shotgun (WGS) entry which is preliminary data.</text>
</comment>
<evidence type="ECO:0000256" key="2">
    <source>
        <dbReference type="ARBA" id="ARBA00022723"/>
    </source>
</evidence>
<keyword evidence="4 7" id="KW-0862">Zinc</keyword>
<dbReference type="Pfam" id="PF01435">
    <property type="entry name" value="Peptidase_M48"/>
    <property type="match status" value="1"/>
</dbReference>
<comment type="function">
    <text evidence="8">Proteolytically removes the C-terminal three residues of farnesylated proteins.</text>
</comment>
<evidence type="ECO:0000256" key="6">
    <source>
        <dbReference type="ARBA" id="ARBA00044456"/>
    </source>
</evidence>
<comment type="caution">
    <text evidence="8">Lacks conserved residue(s) required for the propagation of feature annotation.</text>
</comment>
<feature type="transmembrane region" description="Helical" evidence="8">
    <location>
        <begin position="251"/>
        <end position="268"/>
    </location>
</feature>
<evidence type="ECO:0000256" key="4">
    <source>
        <dbReference type="ARBA" id="ARBA00022833"/>
    </source>
</evidence>
<feature type="binding site" evidence="7">
    <location>
        <position position="292"/>
    </location>
    <ligand>
        <name>Zn(2+)</name>
        <dbReference type="ChEBI" id="CHEBI:29105"/>
        <note>catalytic</note>
    </ligand>
</feature>
<dbReference type="Pfam" id="PF16491">
    <property type="entry name" value="Peptidase_M48_N"/>
    <property type="match status" value="1"/>
</dbReference>
<evidence type="ECO:0000259" key="9">
    <source>
        <dbReference type="Pfam" id="PF01435"/>
    </source>
</evidence>
<dbReference type="GO" id="GO:0004222">
    <property type="term" value="F:metalloendopeptidase activity"/>
    <property type="evidence" value="ECO:0007669"/>
    <property type="project" value="UniProtKB-UniRule"/>
</dbReference>
<accession>A0AAW1ULG4</accession>
<dbReference type="Gene3D" id="3.30.2010.10">
    <property type="entry name" value="Metalloproteases ('zincins'), catalytic domain"/>
    <property type="match status" value="1"/>
</dbReference>